<dbReference type="GO" id="GO:0001181">
    <property type="term" value="F:RNA polymerase I general transcription initiation factor activity"/>
    <property type="evidence" value="ECO:0007669"/>
    <property type="project" value="InterPro"/>
</dbReference>
<dbReference type="EnsemblMetazoa" id="Aqu2.1.02894_001">
    <property type="protein sequence ID" value="Aqu2.1.02894_001"/>
    <property type="gene ID" value="Aqu2.1.02894"/>
</dbReference>
<name>A0A1X7SLI7_AMPQE</name>
<evidence type="ECO:0000313" key="3">
    <source>
        <dbReference type="Proteomes" id="UP000007879"/>
    </source>
</evidence>
<dbReference type="PANTHER" id="PTHR12790:SF0">
    <property type="entry name" value="RNA POLYMERASE I-SPECIFIC TRANSCRIPTION INITIATION FACTOR RRN3-RELATED"/>
    <property type="match status" value="1"/>
</dbReference>
<dbReference type="STRING" id="400682.A0A1X7SLI7"/>
<organism evidence="2">
    <name type="scientific">Amphimedon queenslandica</name>
    <name type="common">Sponge</name>
    <dbReference type="NCBI Taxonomy" id="400682"/>
    <lineage>
        <taxon>Eukaryota</taxon>
        <taxon>Metazoa</taxon>
        <taxon>Porifera</taxon>
        <taxon>Demospongiae</taxon>
        <taxon>Heteroscleromorpha</taxon>
        <taxon>Haplosclerida</taxon>
        <taxon>Niphatidae</taxon>
        <taxon>Amphimedon</taxon>
    </lineage>
</organism>
<dbReference type="Pfam" id="PF05327">
    <property type="entry name" value="RRN3"/>
    <property type="match status" value="1"/>
</dbReference>
<dbReference type="OrthoDB" id="26970at2759"/>
<evidence type="ECO:0000313" key="2">
    <source>
        <dbReference type="EnsemblMetazoa" id="Aqu2.1.02894_001"/>
    </source>
</evidence>
<keyword evidence="3" id="KW-1185">Reference proteome</keyword>
<dbReference type="KEGG" id="aqu:109592509"/>
<comment type="similarity">
    <text evidence="1">Belongs to the RRN3 family.</text>
</comment>
<dbReference type="Proteomes" id="UP000007879">
    <property type="component" value="Unassembled WGS sequence"/>
</dbReference>
<dbReference type="EnsemblMetazoa" id="XM_020007940.1">
    <property type="protein sequence ID" value="XP_019863499.1"/>
    <property type="gene ID" value="LOC109592509"/>
</dbReference>
<accession>A0A1X7SLI7</accession>
<dbReference type="GO" id="GO:0001042">
    <property type="term" value="F:RNA polymerase I core binding"/>
    <property type="evidence" value="ECO:0007669"/>
    <property type="project" value="TreeGrafter"/>
</dbReference>
<dbReference type="GO" id="GO:0005634">
    <property type="term" value="C:nucleus"/>
    <property type="evidence" value="ECO:0007669"/>
    <property type="project" value="TreeGrafter"/>
</dbReference>
<dbReference type="InterPro" id="IPR007991">
    <property type="entry name" value="RNA_pol_I_trans_ini_fac_RRN3"/>
</dbReference>
<reference evidence="2" key="2">
    <citation type="submission" date="2017-05" db="UniProtKB">
        <authorList>
            <consortium name="EnsemblMetazoa"/>
        </authorList>
    </citation>
    <scope>IDENTIFICATION</scope>
</reference>
<dbReference type="eggNOG" id="KOG2434">
    <property type="taxonomic scope" value="Eukaryota"/>
</dbReference>
<proteinExistence type="inferred from homology"/>
<dbReference type="GO" id="GO:0006361">
    <property type="term" value="P:transcription initiation at RNA polymerase I promoter"/>
    <property type="evidence" value="ECO:0007669"/>
    <property type="project" value="InterPro"/>
</dbReference>
<sequence length="115" mass="13433">MEDKMADSIDVMMSVLFEFINELSYEGDQLSLDSACSLFQSFIKVFFNQVCLTHKSSYVQFLIFKMTSFDKSFSEYFLAQLWENFQNVHSPGLLRQVLSCYLSSYISRAQFIPLK</sequence>
<protein>
    <submittedName>
        <fullName evidence="2">Uncharacterized protein</fullName>
    </submittedName>
</protein>
<dbReference type="PANTHER" id="PTHR12790">
    <property type="entry name" value="TRANSCRIPTION INITIATION FACTOR IA RRN3"/>
    <property type="match status" value="1"/>
</dbReference>
<gene>
    <name evidence="2" type="primary">109592509</name>
</gene>
<evidence type="ECO:0000256" key="1">
    <source>
        <dbReference type="ARBA" id="ARBA00010098"/>
    </source>
</evidence>
<reference evidence="3" key="1">
    <citation type="journal article" date="2010" name="Nature">
        <title>The Amphimedon queenslandica genome and the evolution of animal complexity.</title>
        <authorList>
            <person name="Srivastava M."/>
            <person name="Simakov O."/>
            <person name="Chapman J."/>
            <person name="Fahey B."/>
            <person name="Gauthier M.E."/>
            <person name="Mitros T."/>
            <person name="Richards G.S."/>
            <person name="Conaco C."/>
            <person name="Dacre M."/>
            <person name="Hellsten U."/>
            <person name="Larroux C."/>
            <person name="Putnam N.H."/>
            <person name="Stanke M."/>
            <person name="Adamska M."/>
            <person name="Darling A."/>
            <person name="Degnan S.M."/>
            <person name="Oakley T.H."/>
            <person name="Plachetzki D.C."/>
            <person name="Zhai Y."/>
            <person name="Adamski M."/>
            <person name="Calcino A."/>
            <person name="Cummins S.F."/>
            <person name="Goodstein D.M."/>
            <person name="Harris C."/>
            <person name="Jackson D.J."/>
            <person name="Leys S.P."/>
            <person name="Shu S."/>
            <person name="Woodcroft B.J."/>
            <person name="Vervoort M."/>
            <person name="Kosik K.S."/>
            <person name="Manning G."/>
            <person name="Degnan B.M."/>
            <person name="Rokhsar D.S."/>
        </authorList>
    </citation>
    <scope>NUCLEOTIDE SEQUENCE [LARGE SCALE GENOMIC DNA]</scope>
</reference>
<dbReference type="InParanoid" id="A0A1X7SLI7"/>
<dbReference type="AlphaFoldDB" id="A0A1X7SLI7"/>